<dbReference type="InterPro" id="IPR000095">
    <property type="entry name" value="CRIB_dom"/>
</dbReference>
<dbReference type="Gene3D" id="2.30.29.30">
    <property type="entry name" value="Pleckstrin-homology domain (PH domain)/Phosphotyrosine-binding domain (PTB)"/>
    <property type="match status" value="1"/>
</dbReference>
<dbReference type="SUPFAM" id="SSF50729">
    <property type="entry name" value="PH domain-like"/>
    <property type="match status" value="1"/>
</dbReference>
<feature type="region of interest" description="Disordered" evidence="5">
    <location>
        <begin position="450"/>
        <end position="493"/>
    </location>
</feature>
<dbReference type="PROSITE" id="PS00107">
    <property type="entry name" value="PROTEIN_KINASE_ATP"/>
    <property type="match status" value="1"/>
</dbReference>
<dbReference type="InterPro" id="IPR017441">
    <property type="entry name" value="Protein_kinase_ATP_BS"/>
</dbReference>
<dbReference type="Pfam" id="PF00069">
    <property type="entry name" value="Pkinase"/>
    <property type="match status" value="1"/>
</dbReference>
<keyword evidence="6" id="KW-0812">Transmembrane</keyword>
<keyword evidence="6" id="KW-0472">Membrane</keyword>
<proteinExistence type="predicted"/>
<evidence type="ECO:0000256" key="3">
    <source>
        <dbReference type="ARBA" id="ARBA00022840"/>
    </source>
</evidence>
<protein>
    <recommendedName>
        <fullName evidence="1">non-specific serine/threonine protein kinase</fullName>
        <ecNumber evidence="1">2.7.11.1</ecNumber>
    </recommendedName>
</protein>
<evidence type="ECO:0000256" key="6">
    <source>
        <dbReference type="SAM" id="Phobius"/>
    </source>
</evidence>
<evidence type="ECO:0000256" key="4">
    <source>
        <dbReference type="PROSITE-ProRule" id="PRU10141"/>
    </source>
</evidence>
<evidence type="ECO:0000259" key="8">
    <source>
        <dbReference type="PROSITE" id="PS50108"/>
    </source>
</evidence>
<feature type="compositionally biased region" description="Basic and acidic residues" evidence="5">
    <location>
        <begin position="450"/>
        <end position="465"/>
    </location>
</feature>
<feature type="domain" description="Protein kinase" evidence="7">
    <location>
        <begin position="166"/>
        <end position="422"/>
    </location>
</feature>
<feature type="transmembrane region" description="Helical" evidence="6">
    <location>
        <begin position="637"/>
        <end position="668"/>
    </location>
</feature>
<dbReference type="PROSITE" id="PS50011">
    <property type="entry name" value="PROTEIN_KINASE_DOM"/>
    <property type="match status" value="1"/>
</dbReference>
<evidence type="ECO:0000259" key="7">
    <source>
        <dbReference type="PROSITE" id="PS50011"/>
    </source>
</evidence>
<dbReference type="InterPro" id="IPR011009">
    <property type="entry name" value="Kinase-like_dom_sf"/>
</dbReference>
<sequence length="674" mass="74527">MRETKTLGSVRWGGYSEEQLAQKLLTPAVFSKHISKSRPHRRFVVCSADFKEVRWAATPSKLNGRSKFAKVGALQKVLRGRHTPAFATSLDKTAEGFCFSLVFASRTLDLHCATTQERNLWVSAFMWLLDKEKERRSGVGKPYNVKHVSHVNTDWEWSNVNLEKEFMLGRRLGKGSFGVVNLGFHRGSGMQMAIKMIDCKANGEKPEDIKAEVEVLKKCRHQGVVSFYGCAGPDKMKRLWILMELCGGGSLRDLLDTFGPMEEYQIQYIAAHALKALIYLHGREIIHRDLKAGNILLTDQGEVKITDFGISLSLGGRDKELSKVKGLAGSPLWMPPEIIAGRGASYLSDVWSLGITLIELKEGIPPHAYKNSMMEVLRAVKNDPPPQLSRGSREFKSILGMMLKKDPKSRTAPMKLLAQPFISKALYASAGGEPSPLKSLVSKRLRLRKSMEKERTMKQSHERSKSPPARTRKNGTRKGKSTKTGTPTTGDFLTVSAYQGDPPGFDTAMDAGSNAGMGQFGCESMDTVQELSEDSDENYDYGTGGGTGIKMADFDCDEDGFEEVGYNQTNRTGYSRASKGSALTSKSFAKQYEQKLKTNRSLYQKKKVPPLPPWKGKKAAPLDRIGSKMDETTRNVLIAGGVVGGIWLIYGMHYVVGLGVAVAVAYGLKNHYNL</sequence>
<evidence type="ECO:0000256" key="2">
    <source>
        <dbReference type="ARBA" id="ARBA00022741"/>
    </source>
</evidence>
<accession>A0A6V3JXX0</accession>
<dbReference type="PROSITE" id="PS00108">
    <property type="entry name" value="PROTEIN_KINASE_ST"/>
    <property type="match status" value="1"/>
</dbReference>
<dbReference type="PROSITE" id="PS50108">
    <property type="entry name" value="CRIB"/>
    <property type="match status" value="1"/>
</dbReference>
<feature type="binding site" evidence="4">
    <location>
        <position position="195"/>
    </location>
    <ligand>
        <name>ATP</name>
        <dbReference type="ChEBI" id="CHEBI:30616"/>
    </ligand>
</feature>
<name>A0A6V3JXX0_9EUKA</name>
<evidence type="ECO:0000313" key="9">
    <source>
        <dbReference type="EMBL" id="CAE0654057.1"/>
    </source>
</evidence>
<evidence type="ECO:0000256" key="5">
    <source>
        <dbReference type="SAM" id="MobiDB-lite"/>
    </source>
</evidence>
<dbReference type="InterPro" id="IPR011993">
    <property type="entry name" value="PH-like_dom_sf"/>
</dbReference>
<dbReference type="EMBL" id="HBIV01008749">
    <property type="protein sequence ID" value="CAE0654057.1"/>
    <property type="molecule type" value="Transcribed_RNA"/>
</dbReference>
<dbReference type="SUPFAM" id="SSF56112">
    <property type="entry name" value="Protein kinase-like (PK-like)"/>
    <property type="match status" value="1"/>
</dbReference>
<dbReference type="InterPro" id="IPR050629">
    <property type="entry name" value="STE20/SPS1-PAK"/>
</dbReference>
<dbReference type="GO" id="GO:0004674">
    <property type="term" value="F:protein serine/threonine kinase activity"/>
    <property type="evidence" value="ECO:0007669"/>
    <property type="project" value="UniProtKB-EC"/>
</dbReference>
<dbReference type="InterPro" id="IPR008271">
    <property type="entry name" value="Ser/Thr_kinase_AS"/>
</dbReference>
<dbReference type="PANTHER" id="PTHR48012">
    <property type="entry name" value="STERILE20-LIKE KINASE, ISOFORM B-RELATED"/>
    <property type="match status" value="1"/>
</dbReference>
<gene>
    <name evidence="9" type="ORF">LGLO00237_LOCUS6591</name>
</gene>
<evidence type="ECO:0000256" key="1">
    <source>
        <dbReference type="ARBA" id="ARBA00012513"/>
    </source>
</evidence>
<dbReference type="GO" id="GO:0005524">
    <property type="term" value="F:ATP binding"/>
    <property type="evidence" value="ECO:0007669"/>
    <property type="project" value="UniProtKB-UniRule"/>
</dbReference>
<feature type="domain" description="CRIB" evidence="8">
    <location>
        <begin position="139"/>
        <end position="152"/>
    </location>
</feature>
<dbReference type="GO" id="GO:0005737">
    <property type="term" value="C:cytoplasm"/>
    <property type="evidence" value="ECO:0007669"/>
    <property type="project" value="TreeGrafter"/>
</dbReference>
<keyword evidence="3 4" id="KW-0067">ATP-binding</keyword>
<dbReference type="InterPro" id="IPR000719">
    <property type="entry name" value="Prot_kinase_dom"/>
</dbReference>
<feature type="compositionally biased region" description="Basic residues" evidence="5">
    <location>
        <begin position="470"/>
        <end position="481"/>
    </location>
</feature>
<reference evidence="9" key="1">
    <citation type="submission" date="2021-01" db="EMBL/GenBank/DDBJ databases">
        <authorList>
            <person name="Corre E."/>
            <person name="Pelletier E."/>
            <person name="Niang G."/>
            <person name="Scheremetjew M."/>
            <person name="Finn R."/>
            <person name="Kale V."/>
            <person name="Holt S."/>
            <person name="Cochrane G."/>
            <person name="Meng A."/>
            <person name="Brown T."/>
            <person name="Cohen L."/>
        </authorList>
    </citation>
    <scope>NUCLEOTIDE SEQUENCE</scope>
    <source>
        <strain evidence="9">CCCM811</strain>
    </source>
</reference>
<dbReference type="SMART" id="SM00220">
    <property type="entry name" value="S_TKc"/>
    <property type="match status" value="1"/>
</dbReference>
<dbReference type="EC" id="2.7.11.1" evidence="1"/>
<dbReference type="Gene3D" id="1.10.510.10">
    <property type="entry name" value="Transferase(Phosphotransferase) domain 1"/>
    <property type="match status" value="1"/>
</dbReference>
<keyword evidence="6" id="KW-1133">Transmembrane helix</keyword>
<dbReference type="AlphaFoldDB" id="A0A6V3JXX0"/>
<dbReference type="PANTHER" id="PTHR48012:SF28">
    <property type="entry name" value="SERINE_THREONINE-PROTEIN KINASE PAKE-RELATED"/>
    <property type="match status" value="1"/>
</dbReference>
<organism evidence="9">
    <name type="scientific">Lotharella globosa</name>
    <dbReference type="NCBI Taxonomy" id="91324"/>
    <lineage>
        <taxon>Eukaryota</taxon>
        <taxon>Sar</taxon>
        <taxon>Rhizaria</taxon>
        <taxon>Cercozoa</taxon>
        <taxon>Chlorarachniophyceae</taxon>
        <taxon>Lotharella</taxon>
    </lineage>
</organism>
<keyword evidence="2 4" id="KW-0547">Nucleotide-binding</keyword>